<dbReference type="OrthoDB" id="200187at2759"/>
<dbReference type="PANTHER" id="PTHR12443:SF9">
    <property type="entry name" value="TRANSLOCATION PROTEIN SEC62"/>
    <property type="match status" value="1"/>
</dbReference>
<keyword evidence="4" id="KW-0813">Transport</keyword>
<keyword evidence="10 11" id="KW-0472">Membrane</keyword>
<evidence type="ECO:0000313" key="13">
    <source>
        <dbReference type="Proteomes" id="UP000623467"/>
    </source>
</evidence>
<evidence type="ECO:0000256" key="7">
    <source>
        <dbReference type="ARBA" id="ARBA00022927"/>
    </source>
</evidence>
<keyword evidence="5 11" id="KW-0812">Transmembrane</keyword>
<organism evidence="12 13">
    <name type="scientific">Mycena sanguinolenta</name>
    <dbReference type="NCBI Taxonomy" id="230812"/>
    <lineage>
        <taxon>Eukaryota</taxon>
        <taxon>Fungi</taxon>
        <taxon>Dikarya</taxon>
        <taxon>Basidiomycota</taxon>
        <taxon>Agaricomycotina</taxon>
        <taxon>Agaricomycetes</taxon>
        <taxon>Agaricomycetidae</taxon>
        <taxon>Agaricales</taxon>
        <taxon>Marasmiineae</taxon>
        <taxon>Mycenaceae</taxon>
        <taxon>Mycena</taxon>
    </lineage>
</organism>
<dbReference type="Proteomes" id="UP000623467">
    <property type="component" value="Unassembled WGS sequence"/>
</dbReference>
<dbReference type="PANTHER" id="PTHR12443">
    <property type="entry name" value="TRANSLOCATION PROTEIN SEC62"/>
    <property type="match status" value="1"/>
</dbReference>
<evidence type="ECO:0000256" key="8">
    <source>
        <dbReference type="ARBA" id="ARBA00022989"/>
    </source>
</evidence>
<dbReference type="Pfam" id="PF03839">
    <property type="entry name" value="Sec62"/>
    <property type="match status" value="1"/>
</dbReference>
<dbReference type="GO" id="GO:0005789">
    <property type="term" value="C:endoplasmic reticulum membrane"/>
    <property type="evidence" value="ECO:0007669"/>
    <property type="project" value="UniProtKB-SubCell"/>
</dbReference>
<evidence type="ECO:0000313" key="12">
    <source>
        <dbReference type="EMBL" id="KAF7351249.1"/>
    </source>
</evidence>
<gene>
    <name evidence="12" type="ORF">MSAN_01556400</name>
</gene>
<proteinExistence type="inferred from homology"/>
<keyword evidence="8 11" id="KW-1133">Transmembrane helix</keyword>
<dbReference type="AlphaFoldDB" id="A0A8H7CUT3"/>
<name>A0A8H7CUT3_9AGAR</name>
<keyword evidence="13" id="KW-1185">Reference proteome</keyword>
<feature type="transmembrane region" description="Helical" evidence="11">
    <location>
        <begin position="147"/>
        <end position="171"/>
    </location>
</feature>
<comment type="similarity">
    <text evidence="2">Belongs to the SEC62 family.</text>
</comment>
<keyword evidence="7" id="KW-0653">Protein transport</keyword>
<protein>
    <recommendedName>
        <fullName evidence="3">Translocation protein SEC62</fullName>
    </recommendedName>
</protein>
<dbReference type="EMBL" id="JACAZH010000013">
    <property type="protein sequence ID" value="KAF7351249.1"/>
    <property type="molecule type" value="Genomic_DNA"/>
</dbReference>
<dbReference type="InterPro" id="IPR004728">
    <property type="entry name" value="Sec62"/>
</dbReference>
<evidence type="ECO:0000256" key="2">
    <source>
        <dbReference type="ARBA" id="ARBA00010604"/>
    </source>
</evidence>
<evidence type="ECO:0000256" key="3">
    <source>
        <dbReference type="ARBA" id="ARBA00021257"/>
    </source>
</evidence>
<keyword evidence="6" id="KW-0256">Endoplasmic reticulum</keyword>
<sequence>MEQFEVEQATAPLDLRKVATFLRSRKGGINVSIGTLNGKRCGYFSGATLAGVCEAAGAAEDTVEAEAVAVLSALNGFAFFRRVRCSSSSPTILQVIPERQFVPDAHYTWLFPPERSQWTKYAAAVLIVSEILAVVRSPSDYSGMPVVWLIGLLSAITIGRLIFYIFTLVVGRSGIWILPNMFADVSFVESLIPLYE</sequence>
<evidence type="ECO:0000256" key="4">
    <source>
        <dbReference type="ARBA" id="ARBA00022448"/>
    </source>
</evidence>
<evidence type="ECO:0000256" key="10">
    <source>
        <dbReference type="ARBA" id="ARBA00023136"/>
    </source>
</evidence>
<accession>A0A8H7CUT3</accession>
<reference evidence="12" key="1">
    <citation type="submission" date="2020-05" db="EMBL/GenBank/DDBJ databases">
        <title>Mycena genomes resolve the evolution of fungal bioluminescence.</title>
        <authorList>
            <person name="Tsai I.J."/>
        </authorList>
    </citation>
    <scope>NUCLEOTIDE SEQUENCE</scope>
    <source>
        <strain evidence="12">160909Yilan</strain>
    </source>
</reference>
<keyword evidence="9" id="KW-0811">Translocation</keyword>
<evidence type="ECO:0000256" key="1">
    <source>
        <dbReference type="ARBA" id="ARBA00004477"/>
    </source>
</evidence>
<evidence type="ECO:0000256" key="5">
    <source>
        <dbReference type="ARBA" id="ARBA00022692"/>
    </source>
</evidence>
<evidence type="ECO:0000256" key="6">
    <source>
        <dbReference type="ARBA" id="ARBA00022824"/>
    </source>
</evidence>
<evidence type="ECO:0000256" key="11">
    <source>
        <dbReference type="SAM" id="Phobius"/>
    </source>
</evidence>
<comment type="subcellular location">
    <subcellularLocation>
        <location evidence="1">Endoplasmic reticulum membrane</location>
        <topology evidence="1">Multi-pass membrane protein</topology>
    </subcellularLocation>
</comment>
<dbReference type="GO" id="GO:0031204">
    <property type="term" value="P:post-translational protein targeting to membrane, translocation"/>
    <property type="evidence" value="ECO:0007669"/>
    <property type="project" value="TreeGrafter"/>
</dbReference>
<evidence type="ECO:0000256" key="9">
    <source>
        <dbReference type="ARBA" id="ARBA00023010"/>
    </source>
</evidence>
<comment type="caution">
    <text evidence="12">The sequence shown here is derived from an EMBL/GenBank/DDBJ whole genome shotgun (WGS) entry which is preliminary data.</text>
</comment>